<evidence type="ECO:0000256" key="1">
    <source>
        <dbReference type="SAM" id="MobiDB-lite"/>
    </source>
</evidence>
<dbReference type="OrthoDB" id="9979103at2759"/>
<organism evidence="2 3">
    <name type="scientific">Gadus morhua</name>
    <name type="common">Atlantic cod</name>
    <dbReference type="NCBI Taxonomy" id="8049"/>
    <lineage>
        <taxon>Eukaryota</taxon>
        <taxon>Metazoa</taxon>
        <taxon>Chordata</taxon>
        <taxon>Craniata</taxon>
        <taxon>Vertebrata</taxon>
        <taxon>Euteleostomi</taxon>
        <taxon>Actinopterygii</taxon>
        <taxon>Neopterygii</taxon>
        <taxon>Teleostei</taxon>
        <taxon>Neoteleostei</taxon>
        <taxon>Acanthomorphata</taxon>
        <taxon>Zeiogadaria</taxon>
        <taxon>Gadariae</taxon>
        <taxon>Gadiformes</taxon>
        <taxon>Gadoidei</taxon>
        <taxon>Gadidae</taxon>
        <taxon>Gadus</taxon>
    </lineage>
</organism>
<dbReference type="PANTHER" id="PTHR39654">
    <property type="entry name" value="LEUCINE-RICH REPEAT-CONTAINING PROTEIN 75A-LIKE ISOFORM X1"/>
    <property type="match status" value="1"/>
</dbReference>
<evidence type="ECO:0000313" key="3">
    <source>
        <dbReference type="Proteomes" id="UP000694546"/>
    </source>
</evidence>
<reference evidence="2" key="2">
    <citation type="submission" date="2025-09" db="UniProtKB">
        <authorList>
            <consortium name="Ensembl"/>
        </authorList>
    </citation>
    <scope>IDENTIFICATION</scope>
</reference>
<dbReference type="InterPro" id="IPR032675">
    <property type="entry name" value="LRR_dom_sf"/>
</dbReference>
<dbReference type="Gene3D" id="3.80.10.10">
    <property type="entry name" value="Ribonuclease Inhibitor"/>
    <property type="match status" value="1"/>
</dbReference>
<evidence type="ECO:0000313" key="2">
    <source>
        <dbReference type="Ensembl" id="ENSGMOP00000033983.1"/>
    </source>
</evidence>
<protein>
    <submittedName>
        <fullName evidence="2">Leucine rich repeat containing 75Bb</fullName>
    </submittedName>
</protein>
<dbReference type="PANTHER" id="PTHR39654:SF6">
    <property type="entry name" value="LEUCINE-RICH REPEAT-CONTAINING 75BB"/>
    <property type="match status" value="1"/>
</dbReference>
<gene>
    <name evidence="2" type="primary">lrrc75bb</name>
</gene>
<dbReference type="SUPFAM" id="SSF52047">
    <property type="entry name" value="RNI-like"/>
    <property type="match status" value="1"/>
</dbReference>
<dbReference type="Proteomes" id="UP000694546">
    <property type="component" value="Chromosome 4"/>
</dbReference>
<feature type="region of interest" description="Disordered" evidence="1">
    <location>
        <begin position="1"/>
        <end position="34"/>
    </location>
</feature>
<feature type="region of interest" description="Disordered" evidence="1">
    <location>
        <begin position="319"/>
        <end position="383"/>
    </location>
</feature>
<keyword evidence="3" id="KW-1185">Reference proteome</keyword>
<feature type="compositionally biased region" description="Acidic residues" evidence="1">
    <location>
        <begin position="338"/>
        <end position="369"/>
    </location>
</feature>
<name>A0A8C5ASK0_GADMO</name>
<dbReference type="Ensembl" id="ENSGMOT00000054101.1">
    <property type="protein sequence ID" value="ENSGMOP00000033983.1"/>
    <property type="gene ID" value="ENSGMOG00000032162.1"/>
</dbReference>
<dbReference type="OMA" id="IHERCHG"/>
<dbReference type="AlphaFoldDB" id="A0A8C5ASK0"/>
<proteinExistence type="predicted"/>
<reference evidence="2" key="1">
    <citation type="submission" date="2025-08" db="UniProtKB">
        <authorList>
            <consortium name="Ensembl"/>
        </authorList>
    </citation>
    <scope>IDENTIFICATION</scope>
</reference>
<sequence length="383" mass="42217">MGSKLTRPSSLDIDGQLSKRRRPRTEGCGDSGRSAGGGGAGFAFPYLTLRSDKLPGLLRKTNHSPYVRRVAWIREMQTLLGDQKTEQAAEVLTLLRKDLGLQATSLNHILYKNAAFLHLVDPISHELLLHLARDMHCPKREGESLKSTNKMCRQLMFHLTPHSKWTRQSVPRRKPQACLKTTLDKKPSGDVVNLSGTPLSGRDLRRLARHLQGASAAGGAGEGTVSAVDLSFTELRDEGLRLLLPGLAGLPGLTTLAVNGNRLTAAVLKDLSEALKDAGRFPSLAWVDLGNNVDICTVPQPLLVGLRRRYGLRGSLPTIHERCHGDPRTTAGEAGLREEEEREEEEEEREEEEEEEEEREEQERGEEEDLGRGGANCIAVRLS</sequence>
<accession>A0A8C5ASK0</accession>
<dbReference type="GeneTree" id="ENSGT00940000164235"/>